<feature type="compositionally biased region" description="Polar residues" evidence="6">
    <location>
        <begin position="1784"/>
        <end position="1810"/>
    </location>
</feature>
<feature type="compositionally biased region" description="Acidic residues" evidence="6">
    <location>
        <begin position="1389"/>
        <end position="1402"/>
    </location>
</feature>
<feature type="compositionally biased region" description="Basic and acidic residues" evidence="6">
    <location>
        <begin position="2008"/>
        <end position="2024"/>
    </location>
</feature>
<comment type="caution">
    <text evidence="9">The sequence shown here is derived from an EMBL/GenBank/DDBJ whole genome shotgun (WGS) entry which is preliminary data.</text>
</comment>
<feature type="compositionally biased region" description="Pro residues" evidence="6">
    <location>
        <begin position="981"/>
        <end position="992"/>
    </location>
</feature>
<feature type="compositionally biased region" description="Low complexity" evidence="6">
    <location>
        <begin position="2097"/>
        <end position="2106"/>
    </location>
</feature>
<gene>
    <name evidence="9" type="ORF">AMELA_G00193070</name>
</gene>
<dbReference type="CDD" id="cd15639">
    <property type="entry name" value="PHD_DIDO1_like"/>
    <property type="match status" value="1"/>
</dbReference>
<evidence type="ECO:0000256" key="3">
    <source>
        <dbReference type="ARBA" id="ARBA00022833"/>
    </source>
</evidence>
<dbReference type="EMBL" id="JAAGNN010000017">
    <property type="protein sequence ID" value="KAF4077869.1"/>
    <property type="molecule type" value="Genomic_DNA"/>
</dbReference>
<feature type="region of interest" description="Disordered" evidence="6">
    <location>
        <begin position="308"/>
        <end position="337"/>
    </location>
</feature>
<dbReference type="PANTHER" id="PTHR11477">
    <property type="entry name" value="TRANSCRIPTION FACTOR S-II ZINC FINGER DOMAIN-CONTAINING PROTEIN"/>
    <property type="match status" value="1"/>
</dbReference>
<evidence type="ECO:0000313" key="10">
    <source>
        <dbReference type="Proteomes" id="UP000593565"/>
    </source>
</evidence>
<feature type="compositionally biased region" description="Basic and acidic residues" evidence="6">
    <location>
        <begin position="1717"/>
        <end position="1729"/>
    </location>
</feature>
<dbReference type="InterPro" id="IPR012921">
    <property type="entry name" value="SPOC_C"/>
</dbReference>
<keyword evidence="3" id="KW-0862">Zinc</keyword>
<feature type="region of interest" description="Disordered" evidence="6">
    <location>
        <begin position="432"/>
        <end position="620"/>
    </location>
</feature>
<dbReference type="SUPFAM" id="SSF46942">
    <property type="entry name" value="Elongation factor TFIIS domain 2"/>
    <property type="match status" value="1"/>
</dbReference>
<feature type="compositionally biased region" description="Polar residues" evidence="6">
    <location>
        <begin position="1838"/>
        <end position="1862"/>
    </location>
</feature>
<dbReference type="GO" id="GO:0097190">
    <property type="term" value="P:apoptotic signaling pathway"/>
    <property type="evidence" value="ECO:0007669"/>
    <property type="project" value="InterPro"/>
</dbReference>
<feature type="region of interest" description="Disordered" evidence="6">
    <location>
        <begin position="2333"/>
        <end position="2449"/>
    </location>
</feature>
<dbReference type="InterPro" id="IPR001965">
    <property type="entry name" value="Znf_PHD"/>
</dbReference>
<feature type="domain" description="TFIIS central" evidence="8">
    <location>
        <begin position="647"/>
        <end position="767"/>
    </location>
</feature>
<feature type="compositionally biased region" description="Basic residues" evidence="6">
    <location>
        <begin position="1659"/>
        <end position="1680"/>
    </location>
</feature>
<dbReference type="PROSITE" id="PS51321">
    <property type="entry name" value="TFIIS_CENTRAL"/>
    <property type="match status" value="1"/>
</dbReference>
<feature type="region of interest" description="Disordered" evidence="6">
    <location>
        <begin position="2265"/>
        <end position="2302"/>
    </location>
</feature>
<feature type="compositionally biased region" description="Basic and acidic residues" evidence="6">
    <location>
        <begin position="2190"/>
        <end position="2200"/>
    </location>
</feature>
<dbReference type="InterPro" id="IPR003618">
    <property type="entry name" value="TFIIS_cen_dom"/>
</dbReference>
<feature type="compositionally biased region" description="Basic residues" evidence="6">
    <location>
        <begin position="1730"/>
        <end position="1756"/>
    </location>
</feature>
<feature type="compositionally biased region" description="Basic residues" evidence="6">
    <location>
        <begin position="56"/>
        <end position="71"/>
    </location>
</feature>
<feature type="region of interest" description="Disordered" evidence="6">
    <location>
        <begin position="841"/>
        <end position="869"/>
    </location>
</feature>
<dbReference type="Gene3D" id="1.10.472.30">
    <property type="entry name" value="Transcription elongation factor S-II, central domain"/>
    <property type="match status" value="1"/>
</dbReference>
<dbReference type="SUPFAM" id="SSF57903">
    <property type="entry name" value="FYVE/PHD zinc finger"/>
    <property type="match status" value="1"/>
</dbReference>
<keyword evidence="10" id="KW-1185">Reference proteome</keyword>
<feature type="region of interest" description="Disordered" evidence="6">
    <location>
        <begin position="46"/>
        <end position="108"/>
    </location>
</feature>
<evidence type="ECO:0000256" key="1">
    <source>
        <dbReference type="ARBA" id="ARBA00022723"/>
    </source>
</evidence>
<dbReference type="InterPro" id="IPR019786">
    <property type="entry name" value="Zinc_finger_PHD-type_CS"/>
</dbReference>
<dbReference type="GO" id="GO:0006351">
    <property type="term" value="P:DNA-templated transcription"/>
    <property type="evidence" value="ECO:0007669"/>
    <property type="project" value="InterPro"/>
</dbReference>
<feature type="compositionally biased region" description="Low complexity" evidence="6">
    <location>
        <begin position="308"/>
        <end position="318"/>
    </location>
</feature>
<evidence type="ECO:0000256" key="6">
    <source>
        <dbReference type="SAM" id="MobiDB-lite"/>
    </source>
</evidence>
<feature type="compositionally biased region" description="Basic and acidic residues" evidence="6">
    <location>
        <begin position="1924"/>
        <end position="1947"/>
    </location>
</feature>
<feature type="compositionally biased region" description="Basic and acidic residues" evidence="6">
    <location>
        <begin position="319"/>
        <end position="330"/>
    </location>
</feature>
<feature type="compositionally biased region" description="Basic and acidic residues" evidence="6">
    <location>
        <begin position="459"/>
        <end position="474"/>
    </location>
</feature>
<evidence type="ECO:0000256" key="5">
    <source>
        <dbReference type="SAM" id="Coils"/>
    </source>
</evidence>
<dbReference type="Pfam" id="PF07500">
    <property type="entry name" value="TFIIS_M"/>
    <property type="match status" value="1"/>
</dbReference>
<feature type="compositionally biased region" description="Basic residues" evidence="6">
    <location>
        <begin position="2274"/>
        <end position="2294"/>
    </location>
</feature>
<dbReference type="PROSITE" id="PS50016">
    <property type="entry name" value="ZF_PHD_2"/>
    <property type="match status" value="1"/>
</dbReference>
<feature type="compositionally biased region" description="Basic and acidic residues" evidence="6">
    <location>
        <begin position="2410"/>
        <end position="2423"/>
    </location>
</feature>
<feature type="domain" description="PHD-type" evidence="7">
    <location>
        <begin position="234"/>
        <end position="288"/>
    </location>
</feature>
<feature type="compositionally biased region" description="Basic and acidic residues" evidence="6">
    <location>
        <begin position="1770"/>
        <end position="1783"/>
    </location>
</feature>
<sequence length="2449" mass="272395">MLEEGARKVDMEKQQTDDPSAIETTKTWGFRRSTIARREFIEEIGNLDLVTLAPRRSARHSKGRGRGRGRGKPPTETTSNAPKRARGDRRAVQANPEPESDLDELISASRQLKTVSDVEASEQADDSDELTLRELQERARKRQISEDYHKGSAGAADLNTETVNEGVDEESRGLLQSEEQVASLFDRLATGSLVIKESWELARGVRLEDEEEQEEQNDADESSDGDDEYSDPNAVYCICQQKHNNRFMICCDRCNEWFHGDCVGISQARGRLLEKNGEDYICPSCSPCQSPIDLVKLQPALSKAPLSSSSESLFTSSAGEERPSEDEGIKGKIRKSSTRSTKRRIKIFQSVEVVEATSEPKEQTVVREQDVAEEDVAKEQEDVVVKANEKAAVPKCIGPGCSNDALPESVYCGHQCIIRHAAVAMHGISEPKAQPEIKSKPAPKPTLKIHNLGKLFKKKSTEKPAEDEDGRSKEMGSAPAASLTPDPVHKAMGEQQPAAIASSQFYKATSTKSEKDAEESKPDKTPVTTQTETLSAPPVAPAAEKPAEKPAENPAPSAPPLKKPLLPSRAKKTMPGSPRLSASRQLLNEAPQTNKSAFTVPKKPCQSQEASNVPQASNPAPEVRVLPVTPAPVPPSRPLQTHPNMQMRQNIRRSLTDTVLKRVNDSDDLDIPESEVEKLAVNIEREMFNMYYTTDNKYRIKYRSLLLSLKDPKNKGLFYQVVKGHITPFKLTRLTDQELLTVQESTADPVPLKDQPSPVCVDVEQPLPVSESKVVKTDSVATSSSEEKMSLAQVRQAQTKKPSTVVSDIIISMLKDTTAEHKAHLFDLKCRICTGQLSAGEDPDVKTLKKDEPKNEQEEKPPCAVLLSDKKPLSAALGDDSLVMESPASPTSEDCSAEVTQPDVSPLVIPAVSIVTITRRDPRTAAYRSAPSPSVIPAPVPVPLPVSAPLPFSAPLPVPDPPKSLILSNKGTVEETKAAEPPQPPAPPPPMPKSILMKPSAPSVPRFYSSPSLTTRLPSSQTPAGNETSNFLSRQDTIWKGFLNMQLVAKFVTKGCIISGSAEVLKKDLPDTVHIGGRILPQTVWEYVERVKTSLTKELSLIRFYPASDEEDVAYVSLFSYFNSRRRFGVVSNISNNIKDLYLIPLCANEPIPSVLLPIEGPGLEHNHPNLLIGLAVCQKLKRPGAQAQDIDEKRPRIQTPLDLMNLPAKSAADIKHDEPYDPAISTTLPESPPDSSSSFLNPPSGAPLLSNIHAAVIPPASTSADVTKITSSIVPSQCATTSTTTTPLQTILNTIFGKKKQGPDFAVNTNETTPTVLKEPVIPSPIVDPIVQQYQQTPKSTMKFSDNDRPYDPEEEYDPALGYRNLTPLKPLKMAKPNTLSAGTNGNDGDDDRPYDPEEEYNLGNKGDSAHASNTTKSSDAEPLLRASAVKAVKDDVAYDPEDDTVFEEMQNYLTDDKSATSEYGTSSTMSLSEQQKMLEELNRQIEEQKRQLEEQEEALRLQRAAVGVSMAHFSVSDALMSPPPCFGREPDEEMEKTLSASAINLNRDPRQYRHLSQSAVNLSVMGHTDKENVNEKRESSKSMCLANDSPEQDLSLGKLDEKRSINNNNTAVLCSVKNSEESTHLGTSEMQGGTSSSSGNQNVQHSHLPAKDSGKTRQSRTSRRQHHSPPKTHSRHETRRPYQEKRISDQKDDRHRRRGRRSPERSSRRSRSRSSRKERPSSREREQHRHRSTSSRHGSRRDRQHSSSRSRSTRSRTSPQLEDNQSIQKEKSASRQKHEPTTESTDSTNDVASEQPQIQSDKSQNEASGSGEPKETKVQKVDITKPETDQSHHIEQPSSDLPRSTFSQRKQDQLEPNQIKANPLQREDFHKNKPQFEKVSIQQDKSNESRNTRHQHGSQKGNAVHSEADFSLGTDEQSSWQESDRLPKKTRKIEMEDVPKPDEAYSRNPRRVVPQRPPHLQGNNPEMMPPQNEKKSFSKDDTLHLGDLAPQEAHSMASIDLPQLENDTHRNIHPRDKFRQRSPEVQWRGPQHRMGGPRGHTPMQPRIPRATHPDRFEICGPAGPRGPRPRILDDCGPSPDLGPRGPNSVPRMVDGSGPRGFRPRGPSPVPGLLEGASPQPSGLKRRVPRPGMFEGSGTQHFGPRDAFSGPDMFDGSVIFAESLQGEFDHRDPHLQDFDDSWGCDVPHPVEREPFSEIRHPRRRCPPQQQFRENMPDIRDSEQPSFTDSRHFDPPFDETEIGHLRLQYLDDPRDYDQNFANEFFLNPQEPRGHKNPTSRPMRTRSPAHARNPPHNRLEGPQFPGMELNLKRSHRFDDFRDQAIERDIFEGGRGCERPAQMKGPRPPQNLRGPRAPSPHFREQRMPSPRNTELLEDKPCSPHFSLPSTSKPPRPRVLNASELRNPMQSRIRLDGPTKELDIRPLRRSGPLLPTPPGGPIRFHNPRLPRP</sequence>
<dbReference type="Gene3D" id="3.30.40.10">
    <property type="entry name" value="Zinc/RING finger domain, C3HC4 (zinc finger)"/>
    <property type="match status" value="1"/>
</dbReference>
<dbReference type="Pfam" id="PF00628">
    <property type="entry name" value="PHD"/>
    <property type="match status" value="1"/>
</dbReference>
<feature type="region of interest" description="Disordered" evidence="6">
    <location>
        <begin position="1621"/>
        <end position="2048"/>
    </location>
</feature>
<feature type="compositionally biased region" description="Basic and acidic residues" evidence="6">
    <location>
        <begin position="1867"/>
        <end position="1878"/>
    </location>
</feature>
<feature type="compositionally biased region" description="Polar residues" evidence="6">
    <location>
        <begin position="605"/>
        <end position="618"/>
    </location>
</feature>
<evidence type="ECO:0000313" key="9">
    <source>
        <dbReference type="EMBL" id="KAF4077869.1"/>
    </source>
</evidence>
<feature type="compositionally biased region" description="Polar residues" evidence="6">
    <location>
        <begin position="580"/>
        <end position="597"/>
    </location>
</feature>
<feature type="compositionally biased region" description="Basic and acidic residues" evidence="6">
    <location>
        <begin position="2215"/>
        <end position="2238"/>
    </location>
</feature>
<feature type="compositionally biased region" description="Basic and acidic residues" evidence="6">
    <location>
        <begin position="1974"/>
        <end position="1986"/>
    </location>
</feature>
<feature type="compositionally biased region" description="Basic and acidic residues" evidence="6">
    <location>
        <begin position="1569"/>
        <end position="1582"/>
    </location>
</feature>
<name>A0A7J6A7D3_AMEME</name>
<feature type="compositionally biased region" description="Acidic residues" evidence="6">
    <location>
        <begin position="208"/>
        <end position="229"/>
    </location>
</feature>
<accession>A0A7J6A7D3</accession>
<dbReference type="PROSITE" id="PS01359">
    <property type="entry name" value="ZF_PHD_1"/>
    <property type="match status" value="1"/>
</dbReference>
<dbReference type="PANTHER" id="PTHR11477:SF13">
    <property type="entry name" value="DEATH-INDUCER OBLITERATOR 1"/>
    <property type="match status" value="1"/>
</dbReference>
<evidence type="ECO:0000256" key="2">
    <source>
        <dbReference type="ARBA" id="ARBA00022771"/>
    </source>
</evidence>
<feature type="compositionally biased region" description="Basic and acidic residues" evidence="6">
    <location>
        <begin position="1681"/>
        <end position="1695"/>
    </location>
</feature>
<feature type="region of interest" description="Disordered" evidence="6">
    <location>
        <begin position="2190"/>
        <end position="2238"/>
    </location>
</feature>
<dbReference type="InterPro" id="IPR019787">
    <property type="entry name" value="Znf_PHD-finger"/>
</dbReference>
<feature type="compositionally biased region" description="Basic and acidic residues" evidence="6">
    <location>
        <begin position="1"/>
        <end position="16"/>
    </location>
</feature>
<dbReference type="GO" id="GO:0005634">
    <property type="term" value="C:nucleus"/>
    <property type="evidence" value="ECO:0007669"/>
    <property type="project" value="TreeGrafter"/>
</dbReference>
<dbReference type="Pfam" id="PF07744">
    <property type="entry name" value="SPOC"/>
    <property type="match status" value="1"/>
</dbReference>
<dbReference type="SMART" id="SM00510">
    <property type="entry name" value="TFS2M"/>
    <property type="match status" value="1"/>
</dbReference>
<evidence type="ECO:0008006" key="11">
    <source>
        <dbReference type="Google" id="ProtNLM"/>
    </source>
</evidence>
<keyword evidence="2 4" id="KW-0863">Zinc-finger</keyword>
<feature type="region of interest" description="Disordered" evidence="6">
    <location>
        <begin position="882"/>
        <end position="902"/>
    </location>
</feature>
<feature type="region of interest" description="Disordered" evidence="6">
    <location>
        <begin position="205"/>
        <end position="229"/>
    </location>
</feature>
<evidence type="ECO:0000259" key="7">
    <source>
        <dbReference type="PROSITE" id="PS50016"/>
    </source>
</evidence>
<feature type="compositionally biased region" description="Polar residues" evidence="6">
    <location>
        <begin position="888"/>
        <end position="902"/>
    </location>
</feature>
<dbReference type="InterPro" id="IPR036575">
    <property type="entry name" value="TFIIS_cen_dom_sf"/>
</dbReference>
<keyword evidence="5" id="KW-0175">Coiled coil</keyword>
<feature type="region of interest" description="Disordered" evidence="6">
    <location>
        <begin position="2077"/>
        <end position="2126"/>
    </location>
</feature>
<evidence type="ECO:0000259" key="8">
    <source>
        <dbReference type="PROSITE" id="PS51321"/>
    </source>
</evidence>
<organism evidence="9 10">
    <name type="scientific">Ameiurus melas</name>
    <name type="common">Black bullhead</name>
    <name type="synonym">Silurus melas</name>
    <dbReference type="NCBI Taxonomy" id="219545"/>
    <lineage>
        <taxon>Eukaryota</taxon>
        <taxon>Metazoa</taxon>
        <taxon>Chordata</taxon>
        <taxon>Craniata</taxon>
        <taxon>Vertebrata</taxon>
        <taxon>Euteleostomi</taxon>
        <taxon>Actinopterygii</taxon>
        <taxon>Neopterygii</taxon>
        <taxon>Teleostei</taxon>
        <taxon>Ostariophysi</taxon>
        <taxon>Siluriformes</taxon>
        <taxon>Ictaluridae</taxon>
        <taxon>Ameiurus</taxon>
    </lineage>
</organism>
<dbReference type="InterPro" id="IPR013083">
    <property type="entry name" value="Znf_RING/FYVE/PHD"/>
</dbReference>
<feature type="compositionally biased region" description="Basic and acidic residues" evidence="6">
    <location>
        <begin position="1814"/>
        <end position="1837"/>
    </location>
</feature>
<dbReference type="SMART" id="SM00249">
    <property type="entry name" value="PHD"/>
    <property type="match status" value="1"/>
</dbReference>
<dbReference type="InterPro" id="IPR033082">
    <property type="entry name" value="DIDO1_PHD"/>
</dbReference>
<feature type="compositionally biased region" description="Low complexity" evidence="6">
    <location>
        <begin position="535"/>
        <end position="544"/>
    </location>
</feature>
<feature type="region of interest" description="Disordered" evidence="6">
    <location>
        <begin position="1219"/>
        <end position="1245"/>
    </location>
</feature>
<feature type="compositionally biased region" description="Low complexity" evidence="6">
    <location>
        <begin position="1009"/>
        <end position="1023"/>
    </location>
</feature>
<dbReference type="Proteomes" id="UP000593565">
    <property type="component" value="Unassembled WGS sequence"/>
</dbReference>
<feature type="compositionally biased region" description="Polar residues" evidence="6">
    <location>
        <begin position="501"/>
        <end position="511"/>
    </location>
</feature>
<feature type="coiled-coil region" evidence="5">
    <location>
        <begin position="1473"/>
        <end position="1507"/>
    </location>
</feature>
<reference evidence="9 10" key="1">
    <citation type="submission" date="2020-02" db="EMBL/GenBank/DDBJ databases">
        <title>A chromosome-scale genome assembly of the black bullhead catfish (Ameiurus melas).</title>
        <authorList>
            <person name="Wen M."/>
            <person name="Zham M."/>
            <person name="Cabau C."/>
            <person name="Klopp C."/>
            <person name="Donnadieu C."/>
            <person name="Roques C."/>
            <person name="Bouchez O."/>
            <person name="Lampietro C."/>
            <person name="Jouanno E."/>
            <person name="Herpin A."/>
            <person name="Louis A."/>
            <person name="Berthelot C."/>
            <person name="Parey E."/>
            <person name="Roest-Crollius H."/>
            <person name="Braasch I."/>
            <person name="Postlethwait J."/>
            <person name="Robinson-Rechavi M."/>
            <person name="Echchiki A."/>
            <person name="Begum T."/>
            <person name="Montfort J."/>
            <person name="Schartl M."/>
            <person name="Bobe J."/>
            <person name="Guiguen Y."/>
        </authorList>
    </citation>
    <scope>NUCLEOTIDE SEQUENCE [LARGE SCALE GENOMIC DNA]</scope>
    <source>
        <strain evidence="9">M_S1</strain>
        <tissue evidence="9">Blood</tissue>
    </source>
</reference>
<feature type="region of interest" description="Disordered" evidence="6">
    <location>
        <begin position="1"/>
        <end position="28"/>
    </location>
</feature>
<dbReference type="GO" id="GO:0008270">
    <property type="term" value="F:zinc ion binding"/>
    <property type="evidence" value="ECO:0007669"/>
    <property type="project" value="UniProtKB-KW"/>
</dbReference>
<evidence type="ECO:0000256" key="4">
    <source>
        <dbReference type="PROSITE-ProRule" id="PRU00146"/>
    </source>
</evidence>
<feature type="region of interest" description="Disordered" evidence="6">
    <location>
        <begin position="973"/>
        <end position="1029"/>
    </location>
</feature>
<proteinExistence type="predicted"/>
<feature type="compositionally biased region" description="Polar residues" evidence="6">
    <location>
        <begin position="1225"/>
        <end position="1242"/>
    </location>
</feature>
<protein>
    <recommendedName>
        <fullName evidence="11">Death-inducer obliterator 1</fullName>
    </recommendedName>
</protein>
<feature type="compositionally biased region" description="Basic and acidic residues" evidence="6">
    <location>
        <begin position="843"/>
        <end position="861"/>
    </location>
</feature>
<dbReference type="InterPro" id="IPR011011">
    <property type="entry name" value="Znf_FYVE_PHD"/>
</dbReference>
<feature type="region of interest" description="Disordered" evidence="6">
    <location>
        <begin position="1337"/>
        <end position="1424"/>
    </location>
</feature>
<keyword evidence="1" id="KW-0479">Metal-binding</keyword>
<feature type="compositionally biased region" description="Basic and acidic residues" evidence="6">
    <location>
        <begin position="512"/>
        <end position="524"/>
    </location>
</feature>
<feature type="region of interest" description="Disordered" evidence="6">
    <location>
        <begin position="1569"/>
        <end position="1604"/>
    </location>
</feature>